<evidence type="ECO:0000313" key="2">
    <source>
        <dbReference type="EMBL" id="CAG8643583.1"/>
    </source>
</evidence>
<proteinExistence type="predicted"/>
<keyword evidence="3" id="KW-1185">Reference proteome</keyword>
<dbReference type="Pfam" id="PF07534">
    <property type="entry name" value="TLD"/>
    <property type="match status" value="1"/>
</dbReference>
<accession>A0A9N9H0J8</accession>
<evidence type="ECO:0000313" key="3">
    <source>
        <dbReference type="Proteomes" id="UP000789375"/>
    </source>
</evidence>
<dbReference type="AlphaFoldDB" id="A0A9N9H0J8"/>
<dbReference type="Proteomes" id="UP000789375">
    <property type="component" value="Unassembled WGS sequence"/>
</dbReference>
<feature type="domain" description="TLDc" evidence="1">
    <location>
        <begin position="90"/>
        <end position="258"/>
    </location>
</feature>
<dbReference type="EMBL" id="CAJVPP010004102">
    <property type="protein sequence ID" value="CAG8643583.1"/>
    <property type="molecule type" value="Genomic_DNA"/>
</dbReference>
<name>A0A9N9H0J8_FUNMO</name>
<reference evidence="2" key="1">
    <citation type="submission" date="2021-06" db="EMBL/GenBank/DDBJ databases">
        <authorList>
            <person name="Kallberg Y."/>
            <person name="Tangrot J."/>
            <person name="Rosling A."/>
        </authorList>
    </citation>
    <scope>NUCLEOTIDE SEQUENCE</scope>
    <source>
        <strain evidence="2">87-6 pot B 2015</strain>
    </source>
</reference>
<dbReference type="PROSITE" id="PS51886">
    <property type="entry name" value="TLDC"/>
    <property type="match status" value="1"/>
</dbReference>
<dbReference type="InterPro" id="IPR006571">
    <property type="entry name" value="TLDc_dom"/>
</dbReference>
<organism evidence="2 3">
    <name type="scientific">Funneliformis mosseae</name>
    <name type="common">Endomycorrhizal fungus</name>
    <name type="synonym">Glomus mosseae</name>
    <dbReference type="NCBI Taxonomy" id="27381"/>
    <lineage>
        <taxon>Eukaryota</taxon>
        <taxon>Fungi</taxon>
        <taxon>Fungi incertae sedis</taxon>
        <taxon>Mucoromycota</taxon>
        <taxon>Glomeromycotina</taxon>
        <taxon>Glomeromycetes</taxon>
        <taxon>Glomerales</taxon>
        <taxon>Glomeraceae</taxon>
        <taxon>Funneliformis</taxon>
    </lineage>
</organism>
<protein>
    <submittedName>
        <fullName evidence="2">16942_t:CDS:1</fullName>
    </submittedName>
</protein>
<evidence type="ECO:0000259" key="1">
    <source>
        <dbReference type="PROSITE" id="PS51886"/>
    </source>
</evidence>
<comment type="caution">
    <text evidence="2">The sequence shown here is derived from an EMBL/GenBank/DDBJ whole genome shotgun (WGS) entry which is preliminary data.</text>
</comment>
<gene>
    <name evidence="2" type="ORF">FMOSSE_LOCUS11116</name>
</gene>
<sequence>MESSHSELCFGDLSSWDDEDFLTLKDILSPFIPYIRFFEISSKDFHNQVRPYKKLLPEELFESVLSFYMTNDRPRDILPPRYGRIAVNSKIITPKHAAILANWIQRKHANAIIPKDHRYNMNLIYRGNKDGFDINAIRKKCYGQTGCILIIKIADGTVIGGYNPLGWKVYESDVNPPKRRVIATVFWMTLINLLIIGRVENSAKAIHESNCYNHFLNFGYSDLVVNNKKGICQQKYYESRILDISEFNIEEMEIFTFSIQKFFVARVIDNIFKAAFSK</sequence>